<dbReference type="HAMAP" id="MF_00797">
    <property type="entry name" value="UPF0335"/>
    <property type="match status" value="1"/>
</dbReference>
<dbReference type="Pfam" id="PF10073">
    <property type="entry name" value="GapR_DNA-bd"/>
    <property type="match status" value="1"/>
</dbReference>
<dbReference type="GO" id="GO:0003677">
    <property type="term" value="F:DNA binding"/>
    <property type="evidence" value="ECO:0007669"/>
    <property type="project" value="InterPro"/>
</dbReference>
<comment type="similarity">
    <text evidence="1">Belongs to the UPF0335 family.</text>
</comment>
<accession>A0A7W5Z2H7</accession>
<sequence length="86" mass="9616">MTTDTADTGVAADELKAFIERIERLEEEKASVSGDIKEVYAELKGRGFDGKAIRKIVQLRKKSRDERAEEEAILELYLQALGMEAA</sequence>
<gene>
    <name evidence="4" type="ORF">FHS81_000868</name>
</gene>
<evidence type="ECO:0000259" key="3">
    <source>
        <dbReference type="Pfam" id="PF10073"/>
    </source>
</evidence>
<keyword evidence="5" id="KW-1185">Reference proteome</keyword>
<dbReference type="RefSeq" id="WP_183750838.1">
    <property type="nucleotide sequence ID" value="NZ_JACICC010000002.1"/>
</dbReference>
<dbReference type="EMBL" id="JACICC010000002">
    <property type="protein sequence ID" value="MBB3808798.1"/>
    <property type="molecule type" value="Genomic_DNA"/>
</dbReference>
<name>A0A7W5Z2H7_9HYPH</name>
<dbReference type="InterPro" id="IPR018753">
    <property type="entry name" value="GapR-like"/>
</dbReference>
<reference evidence="4 5" key="1">
    <citation type="submission" date="2020-08" db="EMBL/GenBank/DDBJ databases">
        <title>Genomic Encyclopedia of Type Strains, Phase IV (KMG-IV): sequencing the most valuable type-strain genomes for metagenomic binning, comparative biology and taxonomic classification.</title>
        <authorList>
            <person name="Goeker M."/>
        </authorList>
    </citation>
    <scope>NUCLEOTIDE SEQUENCE [LARGE SCALE GENOMIC DNA]</scope>
    <source>
        <strain evidence="4 5">DSM 28760</strain>
    </source>
</reference>
<evidence type="ECO:0000256" key="1">
    <source>
        <dbReference type="HAMAP-Rule" id="MF_00797"/>
    </source>
</evidence>
<dbReference type="AlphaFoldDB" id="A0A7W5Z2H7"/>
<dbReference type="NCBIfam" id="NF010247">
    <property type="entry name" value="PRK13694.1"/>
    <property type="match status" value="1"/>
</dbReference>
<dbReference type="SUPFAM" id="SSF46589">
    <property type="entry name" value="tRNA-binding arm"/>
    <property type="match status" value="1"/>
</dbReference>
<dbReference type="InterPro" id="IPR010978">
    <property type="entry name" value="tRNA-bd_arm"/>
</dbReference>
<comment type="caution">
    <text evidence="4">The sequence shown here is derived from an EMBL/GenBank/DDBJ whole genome shotgun (WGS) entry which is preliminary data.</text>
</comment>
<evidence type="ECO:0000256" key="2">
    <source>
        <dbReference type="SAM" id="Coils"/>
    </source>
</evidence>
<dbReference type="Proteomes" id="UP000537592">
    <property type="component" value="Unassembled WGS sequence"/>
</dbReference>
<feature type="coiled-coil region" evidence="2">
    <location>
        <begin position="15"/>
        <end position="42"/>
    </location>
</feature>
<protein>
    <recommendedName>
        <fullName evidence="1">UPF0335 protein FHS81_000868</fullName>
    </recommendedName>
</protein>
<evidence type="ECO:0000313" key="5">
    <source>
        <dbReference type="Proteomes" id="UP000537592"/>
    </source>
</evidence>
<keyword evidence="2" id="KW-0175">Coiled coil</keyword>
<evidence type="ECO:0000313" key="4">
    <source>
        <dbReference type="EMBL" id="MBB3808798.1"/>
    </source>
</evidence>
<dbReference type="InterPro" id="IPR046367">
    <property type="entry name" value="GapR-like_DNA-bd"/>
</dbReference>
<proteinExistence type="inferred from homology"/>
<dbReference type="GO" id="GO:0000166">
    <property type="term" value="F:nucleotide binding"/>
    <property type="evidence" value="ECO:0007669"/>
    <property type="project" value="InterPro"/>
</dbReference>
<feature type="domain" description="GapR-like DNA-binding" evidence="3">
    <location>
        <begin position="11"/>
        <end position="82"/>
    </location>
</feature>
<organism evidence="4 5">
    <name type="scientific">Pseudochelatococcus contaminans</name>
    <dbReference type="NCBI Taxonomy" id="1538103"/>
    <lineage>
        <taxon>Bacteria</taxon>
        <taxon>Pseudomonadati</taxon>
        <taxon>Pseudomonadota</taxon>
        <taxon>Alphaproteobacteria</taxon>
        <taxon>Hyphomicrobiales</taxon>
        <taxon>Chelatococcaceae</taxon>
        <taxon>Pseudochelatococcus</taxon>
    </lineage>
</organism>